<evidence type="ECO:0000256" key="11">
    <source>
        <dbReference type="SAM" id="SignalP"/>
    </source>
</evidence>
<feature type="transmembrane region" description="Helical" evidence="10">
    <location>
        <begin position="358"/>
        <end position="381"/>
    </location>
</feature>
<evidence type="ECO:0000256" key="3">
    <source>
        <dbReference type="ARBA" id="ARBA00022692"/>
    </source>
</evidence>
<dbReference type="InterPro" id="IPR000832">
    <property type="entry name" value="GPCR_2_secretin-like"/>
</dbReference>
<evidence type="ECO:0000256" key="7">
    <source>
        <dbReference type="ARBA" id="ARBA00023136"/>
    </source>
</evidence>
<feature type="transmembrane region" description="Helical" evidence="10">
    <location>
        <begin position="308"/>
        <end position="331"/>
    </location>
</feature>
<feature type="transmembrane region" description="Helical" evidence="10">
    <location>
        <begin position="439"/>
        <end position="461"/>
    </location>
</feature>
<keyword evidence="6" id="KW-0297">G-protein coupled receptor</keyword>
<evidence type="ECO:0000313" key="14">
    <source>
        <dbReference type="Proteomes" id="UP001497472"/>
    </source>
</evidence>
<dbReference type="InterPro" id="IPR017981">
    <property type="entry name" value="GPCR_2-like_7TM"/>
</dbReference>
<feature type="chain" id="PRO_5043382078" description="G-protein coupled receptors family 2 profile 2 domain-containing protein" evidence="11">
    <location>
        <begin position="16"/>
        <end position="514"/>
    </location>
</feature>
<comment type="similarity">
    <text evidence="2">Belongs to the G-protein coupled receptor 2 family. Mth subfamily.</text>
</comment>
<dbReference type="PANTHER" id="PTHR47154">
    <property type="entry name" value="G-PROTEIN COUPLED RECEPTOR MTH-RELATED"/>
    <property type="match status" value="1"/>
</dbReference>
<evidence type="ECO:0000313" key="13">
    <source>
        <dbReference type="EMBL" id="CAK1551200.1"/>
    </source>
</evidence>
<dbReference type="PANTHER" id="PTHR47154:SF2">
    <property type="entry name" value="G-PROTEIN COUPLED RECEPTOR MTH-RELATED"/>
    <property type="match status" value="1"/>
</dbReference>
<keyword evidence="9" id="KW-0807">Transducer</keyword>
<dbReference type="CDD" id="cd15039">
    <property type="entry name" value="7tmB3_Methuselah-like"/>
    <property type="match status" value="1"/>
</dbReference>
<dbReference type="InterPro" id="IPR023311">
    <property type="entry name" value="Methusela_ecto_dom_2"/>
</dbReference>
<dbReference type="GO" id="GO:0012505">
    <property type="term" value="C:endomembrane system"/>
    <property type="evidence" value="ECO:0007669"/>
    <property type="project" value="UniProtKB-SubCell"/>
</dbReference>
<keyword evidence="3 10" id="KW-0812">Transmembrane</keyword>
<evidence type="ECO:0000256" key="8">
    <source>
        <dbReference type="ARBA" id="ARBA00023170"/>
    </source>
</evidence>
<evidence type="ECO:0000256" key="6">
    <source>
        <dbReference type="ARBA" id="ARBA00023040"/>
    </source>
</evidence>
<gene>
    <name evidence="13" type="ORF">LNINA_LOCUS10363</name>
</gene>
<feature type="transmembrane region" description="Helical" evidence="10">
    <location>
        <begin position="413"/>
        <end position="433"/>
    </location>
</feature>
<dbReference type="SUPFAM" id="SSF63877">
    <property type="entry name" value="Methuselah ectodomain"/>
    <property type="match status" value="1"/>
</dbReference>
<feature type="signal peptide" evidence="11">
    <location>
        <begin position="1"/>
        <end position="15"/>
    </location>
</feature>
<evidence type="ECO:0000256" key="4">
    <source>
        <dbReference type="ARBA" id="ARBA00022729"/>
    </source>
</evidence>
<comment type="caution">
    <text evidence="13">The sequence shown here is derived from an EMBL/GenBank/DDBJ whole genome shotgun (WGS) entry which is preliminary data.</text>
</comment>
<dbReference type="GO" id="GO:0005886">
    <property type="term" value="C:plasma membrane"/>
    <property type="evidence" value="ECO:0007669"/>
    <property type="project" value="TreeGrafter"/>
</dbReference>
<comment type="subcellular location">
    <subcellularLocation>
        <location evidence="1">Endomembrane system</location>
        <topology evidence="1">Multi-pass membrane protein</topology>
    </subcellularLocation>
</comment>
<keyword evidence="4 11" id="KW-0732">Signal</keyword>
<evidence type="ECO:0000256" key="9">
    <source>
        <dbReference type="ARBA" id="ARBA00023224"/>
    </source>
</evidence>
<keyword evidence="14" id="KW-1185">Reference proteome</keyword>
<dbReference type="AlphaFoldDB" id="A0AAV1JQT5"/>
<protein>
    <recommendedName>
        <fullName evidence="12">G-protein coupled receptors family 2 profile 2 domain-containing protein</fullName>
    </recommendedName>
</protein>
<keyword evidence="8" id="KW-0675">Receptor</keyword>
<reference evidence="13 14" key="1">
    <citation type="submission" date="2023-11" db="EMBL/GenBank/DDBJ databases">
        <authorList>
            <person name="Okamura Y."/>
        </authorList>
    </citation>
    <scope>NUCLEOTIDE SEQUENCE [LARGE SCALE GENOMIC DNA]</scope>
</reference>
<keyword evidence="5 10" id="KW-1133">Transmembrane helix</keyword>
<feature type="transmembrane region" description="Helical" evidence="10">
    <location>
        <begin position="196"/>
        <end position="219"/>
    </location>
</feature>
<feature type="transmembrane region" description="Helical" evidence="10">
    <location>
        <begin position="231"/>
        <end position="252"/>
    </location>
</feature>
<dbReference type="Gene3D" id="1.20.1070.10">
    <property type="entry name" value="Rhodopsin 7-helix transmembrane proteins"/>
    <property type="match status" value="1"/>
</dbReference>
<dbReference type="GO" id="GO:0007166">
    <property type="term" value="P:cell surface receptor signaling pathway"/>
    <property type="evidence" value="ECO:0007669"/>
    <property type="project" value="InterPro"/>
</dbReference>
<name>A0AAV1JQT5_9NEOP</name>
<keyword evidence="7 10" id="KW-0472">Membrane</keyword>
<dbReference type="SUPFAM" id="SSF81321">
    <property type="entry name" value="Family A G protein-coupled receptor-like"/>
    <property type="match status" value="1"/>
</dbReference>
<dbReference type="GO" id="GO:0008528">
    <property type="term" value="F:G protein-coupled peptide receptor activity"/>
    <property type="evidence" value="ECO:0007669"/>
    <property type="project" value="TreeGrafter"/>
</dbReference>
<dbReference type="EMBL" id="CAVLEF010000122">
    <property type="protein sequence ID" value="CAK1551200.1"/>
    <property type="molecule type" value="Genomic_DNA"/>
</dbReference>
<dbReference type="Pfam" id="PF00002">
    <property type="entry name" value="7tm_2"/>
    <property type="match status" value="1"/>
</dbReference>
<accession>A0AAV1JQT5</accession>
<evidence type="ECO:0000256" key="10">
    <source>
        <dbReference type="SAM" id="Phobius"/>
    </source>
</evidence>
<sequence>MKLFFLLFFVYIANCERLCSRDESLNITEGVKFENGSIIFEDIEYSEGHWYELVQDEVTTVFGCPCIGRICMWKCCGQGKSYVNRSCTDVDIAEVNPFNPPIFSGTESTNVVASEAFFYKYTLSCEKYLVGAGANEYIYLQKNGTLYEIERNRPQWHPPARFCMDMWQDTRFPEPILVAGVCYPDTPPDQDAAGLFIAYSIGLMISIPFLLATFLVYAFIPELRNLHGMCLMAYCGGLIIAYSFLAYLKLHFGKIGVAMTGCYVIAFIVYFSFQSSFFWLNIMCFDIWRTFSHGYRGSSNKRREKKRFGLYALYAWGVPAVLTSITIAMQFSQDLPINIVTPGFGSQRCWFADWLSELVYFFIPVFLIVICNVVLFTITAYRIRSIKQETAILKGVESARSDKLKKDKQRYALYLKLFVVMGVNWSVEVISFAVGGSNWYWILIDFSNIALGIYIFFIFVWKNKVRSLVTKKWQRIRGVQTRETNTGRWMSSSAPTDDTRVSNDETAIRLKELR</sequence>
<evidence type="ECO:0000256" key="1">
    <source>
        <dbReference type="ARBA" id="ARBA00004127"/>
    </source>
</evidence>
<dbReference type="InterPro" id="IPR051384">
    <property type="entry name" value="Mth_GPCR"/>
</dbReference>
<dbReference type="Gene3D" id="2.170.180.11">
    <property type="entry name" value="Methuselah ectodomain, domain 2"/>
    <property type="match status" value="1"/>
</dbReference>
<organism evidence="13 14">
    <name type="scientific">Leptosia nina</name>
    <dbReference type="NCBI Taxonomy" id="320188"/>
    <lineage>
        <taxon>Eukaryota</taxon>
        <taxon>Metazoa</taxon>
        <taxon>Ecdysozoa</taxon>
        <taxon>Arthropoda</taxon>
        <taxon>Hexapoda</taxon>
        <taxon>Insecta</taxon>
        <taxon>Pterygota</taxon>
        <taxon>Neoptera</taxon>
        <taxon>Endopterygota</taxon>
        <taxon>Lepidoptera</taxon>
        <taxon>Glossata</taxon>
        <taxon>Ditrysia</taxon>
        <taxon>Papilionoidea</taxon>
        <taxon>Pieridae</taxon>
        <taxon>Pierinae</taxon>
        <taxon>Leptosia</taxon>
    </lineage>
</organism>
<evidence type="ECO:0000259" key="12">
    <source>
        <dbReference type="PROSITE" id="PS50261"/>
    </source>
</evidence>
<evidence type="ECO:0000256" key="5">
    <source>
        <dbReference type="ARBA" id="ARBA00022989"/>
    </source>
</evidence>
<dbReference type="InterPro" id="IPR036272">
    <property type="entry name" value="Methuselah_N_sf"/>
</dbReference>
<proteinExistence type="inferred from homology"/>
<feature type="domain" description="G-protein coupled receptors family 2 profile 2" evidence="12">
    <location>
        <begin position="195"/>
        <end position="463"/>
    </location>
</feature>
<evidence type="ECO:0000256" key="2">
    <source>
        <dbReference type="ARBA" id="ARBA00008979"/>
    </source>
</evidence>
<feature type="transmembrane region" description="Helical" evidence="10">
    <location>
        <begin position="264"/>
        <end position="288"/>
    </location>
</feature>
<dbReference type="Proteomes" id="UP001497472">
    <property type="component" value="Unassembled WGS sequence"/>
</dbReference>
<dbReference type="PROSITE" id="PS50261">
    <property type="entry name" value="G_PROTEIN_RECEP_F2_4"/>
    <property type="match status" value="1"/>
</dbReference>